<organism evidence="2">
    <name type="scientific">Darwinula stevensoni</name>
    <dbReference type="NCBI Taxonomy" id="69355"/>
    <lineage>
        <taxon>Eukaryota</taxon>
        <taxon>Metazoa</taxon>
        <taxon>Ecdysozoa</taxon>
        <taxon>Arthropoda</taxon>
        <taxon>Crustacea</taxon>
        <taxon>Oligostraca</taxon>
        <taxon>Ostracoda</taxon>
        <taxon>Podocopa</taxon>
        <taxon>Podocopida</taxon>
        <taxon>Darwinulocopina</taxon>
        <taxon>Darwinuloidea</taxon>
        <taxon>Darwinulidae</taxon>
        <taxon>Darwinula</taxon>
    </lineage>
</organism>
<evidence type="ECO:0000256" key="1">
    <source>
        <dbReference type="SAM" id="MobiDB-lite"/>
    </source>
</evidence>
<accession>A0A7R9AEF6</accession>
<sequence length="77" mass="8864">MIGGADLLDCLARMRGKHFKKDSYEKDLIYHRMTRTSKNLWSPSLRSSGEPHGQKVGSKVTPDPLLFESRYLLNHFT</sequence>
<evidence type="ECO:0000313" key="2">
    <source>
        <dbReference type="EMBL" id="CAD7252235.1"/>
    </source>
</evidence>
<evidence type="ECO:0000313" key="3">
    <source>
        <dbReference type="Proteomes" id="UP000677054"/>
    </source>
</evidence>
<name>A0A7R9AEF6_9CRUS</name>
<dbReference type="Proteomes" id="UP000677054">
    <property type="component" value="Unassembled WGS sequence"/>
</dbReference>
<keyword evidence="3" id="KW-1185">Reference proteome</keyword>
<gene>
    <name evidence="2" type="ORF">DSTB1V02_LOCUS11993</name>
</gene>
<feature type="region of interest" description="Disordered" evidence="1">
    <location>
        <begin position="41"/>
        <end position="61"/>
    </location>
</feature>
<dbReference type="AlphaFoldDB" id="A0A7R9AEF6"/>
<protein>
    <submittedName>
        <fullName evidence="2">Uncharacterized protein</fullName>
    </submittedName>
</protein>
<dbReference type="EMBL" id="CAJPEV010004221">
    <property type="protein sequence ID" value="CAG0901422.1"/>
    <property type="molecule type" value="Genomic_DNA"/>
</dbReference>
<proteinExistence type="predicted"/>
<dbReference type="EMBL" id="LR903738">
    <property type="protein sequence ID" value="CAD7252235.1"/>
    <property type="molecule type" value="Genomic_DNA"/>
</dbReference>
<reference evidence="2" key="1">
    <citation type="submission" date="2020-11" db="EMBL/GenBank/DDBJ databases">
        <authorList>
            <person name="Tran Van P."/>
        </authorList>
    </citation>
    <scope>NUCLEOTIDE SEQUENCE</scope>
</reference>